<dbReference type="RefSeq" id="WP_009054504.1">
    <property type="nucleotide sequence ID" value="NZ_AJYA01000016.1"/>
</dbReference>
<feature type="chain" id="PRO_5003700454" evidence="1">
    <location>
        <begin position="21"/>
        <end position="68"/>
    </location>
</feature>
<gene>
    <name evidence="2" type="ORF">A3SI_08024</name>
</gene>
<dbReference type="STRING" id="1189621.A3SI_08024"/>
<dbReference type="Proteomes" id="UP000005551">
    <property type="component" value="Unassembled WGS sequence"/>
</dbReference>
<feature type="signal peptide" evidence="1">
    <location>
        <begin position="1"/>
        <end position="20"/>
    </location>
</feature>
<accession>I5C5V9</accession>
<protein>
    <submittedName>
        <fullName evidence="2">Uncharacterized protein</fullName>
    </submittedName>
</protein>
<dbReference type="AlphaFoldDB" id="I5C5V9"/>
<sequence length="68" mass="7257">MRLSSFLLLFLLVASCRSFQPDPKLRNSPALPSPERTSSLAVPATLDAKEMATFLGASLPPVVDAPCL</sequence>
<reference evidence="2 3" key="1">
    <citation type="submission" date="2012-05" db="EMBL/GenBank/DDBJ databases">
        <title>Genome sequence of Nitritalea halalkaliphila LW7.</title>
        <authorList>
            <person name="Jangir P.K."/>
            <person name="Singh A."/>
            <person name="Shivaji S."/>
            <person name="Sharma R."/>
        </authorList>
    </citation>
    <scope>NUCLEOTIDE SEQUENCE [LARGE SCALE GENOMIC DNA]</scope>
    <source>
        <strain evidence="2 3">LW7</strain>
    </source>
</reference>
<evidence type="ECO:0000313" key="2">
    <source>
        <dbReference type="EMBL" id="EIM77211.1"/>
    </source>
</evidence>
<dbReference type="PROSITE" id="PS51257">
    <property type="entry name" value="PROKAR_LIPOPROTEIN"/>
    <property type="match status" value="1"/>
</dbReference>
<comment type="caution">
    <text evidence="2">The sequence shown here is derived from an EMBL/GenBank/DDBJ whole genome shotgun (WGS) entry which is preliminary data.</text>
</comment>
<evidence type="ECO:0000256" key="1">
    <source>
        <dbReference type="SAM" id="SignalP"/>
    </source>
</evidence>
<organism evidence="2 3">
    <name type="scientific">Nitritalea halalkaliphila LW7</name>
    <dbReference type="NCBI Taxonomy" id="1189621"/>
    <lineage>
        <taxon>Bacteria</taxon>
        <taxon>Pseudomonadati</taxon>
        <taxon>Bacteroidota</taxon>
        <taxon>Cytophagia</taxon>
        <taxon>Cytophagales</taxon>
        <taxon>Cyclobacteriaceae</taxon>
        <taxon>Nitritalea</taxon>
    </lineage>
</organism>
<proteinExistence type="predicted"/>
<keyword evidence="1" id="KW-0732">Signal</keyword>
<name>I5C5V9_9BACT</name>
<keyword evidence="3" id="KW-1185">Reference proteome</keyword>
<dbReference type="EMBL" id="AJYA01000016">
    <property type="protein sequence ID" value="EIM77211.1"/>
    <property type="molecule type" value="Genomic_DNA"/>
</dbReference>
<evidence type="ECO:0000313" key="3">
    <source>
        <dbReference type="Proteomes" id="UP000005551"/>
    </source>
</evidence>